<accession>A0A6J4TGV1</accession>
<dbReference type="AlphaFoldDB" id="A0A6J4TGV1"/>
<keyword evidence="2" id="KW-0560">Oxidoreductase</keyword>
<dbReference type="EC" id="1.4.4.2" evidence="2"/>
<feature type="compositionally biased region" description="Low complexity" evidence="1">
    <location>
        <begin position="40"/>
        <end position="53"/>
    </location>
</feature>
<evidence type="ECO:0000313" key="2">
    <source>
        <dbReference type="EMBL" id="CAA9522840.1"/>
    </source>
</evidence>
<proteinExistence type="predicted"/>
<feature type="region of interest" description="Disordered" evidence="1">
    <location>
        <begin position="33"/>
        <end position="53"/>
    </location>
</feature>
<organism evidence="2">
    <name type="scientific">uncultured Rubrobacteraceae bacterium</name>
    <dbReference type="NCBI Taxonomy" id="349277"/>
    <lineage>
        <taxon>Bacteria</taxon>
        <taxon>Bacillati</taxon>
        <taxon>Actinomycetota</taxon>
        <taxon>Rubrobacteria</taxon>
        <taxon>Rubrobacterales</taxon>
        <taxon>Rubrobacteraceae</taxon>
        <taxon>environmental samples</taxon>
    </lineage>
</organism>
<feature type="non-terminal residue" evidence="2">
    <location>
        <position position="1"/>
    </location>
</feature>
<dbReference type="GO" id="GO:0004375">
    <property type="term" value="F:glycine dehydrogenase (decarboxylating) activity"/>
    <property type="evidence" value="ECO:0007669"/>
    <property type="project" value="UniProtKB-EC"/>
</dbReference>
<feature type="non-terminal residue" evidence="2">
    <location>
        <position position="53"/>
    </location>
</feature>
<sequence length="53" mass="5991">GEVYTAHRGRHPRDAGRYRRRYARRPLRRRLAEVRGGAGPPARALGVRGAQGR</sequence>
<dbReference type="EMBL" id="CADCVM010000415">
    <property type="protein sequence ID" value="CAA9522840.1"/>
    <property type="molecule type" value="Genomic_DNA"/>
</dbReference>
<gene>
    <name evidence="2" type="ORF">AVDCRST_MAG05-3731</name>
</gene>
<protein>
    <submittedName>
        <fullName evidence="2">Glycine dehydrogenase [decarboxylating] (Glycine cleavage system P1 protein)</fullName>
        <ecNumber evidence="2">1.4.4.2</ecNumber>
    </submittedName>
</protein>
<evidence type="ECO:0000256" key="1">
    <source>
        <dbReference type="SAM" id="MobiDB-lite"/>
    </source>
</evidence>
<reference evidence="2" key="1">
    <citation type="submission" date="2020-02" db="EMBL/GenBank/DDBJ databases">
        <authorList>
            <person name="Meier V. D."/>
        </authorList>
    </citation>
    <scope>NUCLEOTIDE SEQUENCE</scope>
    <source>
        <strain evidence="2">AVDCRST_MAG05</strain>
    </source>
</reference>
<name>A0A6J4TGV1_9ACTN</name>